<keyword evidence="2" id="KW-0472">Membrane</keyword>
<evidence type="ECO:0000256" key="2">
    <source>
        <dbReference type="SAM" id="Phobius"/>
    </source>
</evidence>
<feature type="transmembrane region" description="Helical" evidence="2">
    <location>
        <begin position="407"/>
        <end position="424"/>
    </location>
</feature>
<evidence type="ECO:0008006" key="4">
    <source>
        <dbReference type="Google" id="ProtNLM"/>
    </source>
</evidence>
<reference evidence="3" key="1">
    <citation type="submission" date="2021-01" db="EMBL/GenBank/DDBJ databases">
        <authorList>
            <person name="Corre E."/>
            <person name="Pelletier E."/>
            <person name="Niang G."/>
            <person name="Scheremetjew M."/>
            <person name="Finn R."/>
            <person name="Kale V."/>
            <person name="Holt S."/>
            <person name="Cochrane G."/>
            <person name="Meng A."/>
            <person name="Brown T."/>
            <person name="Cohen L."/>
        </authorList>
    </citation>
    <scope>NUCLEOTIDE SEQUENCE</scope>
    <source>
        <strain evidence="3">Pbaha01</strain>
    </source>
</reference>
<dbReference type="EMBL" id="HBEG01048042">
    <property type="protein sequence ID" value="CAD8385560.1"/>
    <property type="molecule type" value="Transcribed_RNA"/>
</dbReference>
<dbReference type="Gene3D" id="2.10.50.10">
    <property type="entry name" value="Tumor Necrosis Factor Receptor, subunit A, domain 2"/>
    <property type="match status" value="1"/>
</dbReference>
<keyword evidence="2" id="KW-1133">Transmembrane helix</keyword>
<dbReference type="AlphaFoldDB" id="A0A7S0B8G9"/>
<feature type="transmembrane region" description="Helical" evidence="2">
    <location>
        <begin position="436"/>
        <end position="457"/>
    </location>
</feature>
<keyword evidence="2" id="KW-0812">Transmembrane</keyword>
<feature type="transmembrane region" description="Helical" evidence="2">
    <location>
        <begin position="381"/>
        <end position="401"/>
    </location>
</feature>
<accession>A0A7S0B8G9</accession>
<feature type="transmembrane region" description="Helical" evidence="2">
    <location>
        <begin position="323"/>
        <end position="350"/>
    </location>
</feature>
<feature type="region of interest" description="Disordered" evidence="1">
    <location>
        <begin position="585"/>
        <end position="712"/>
    </location>
</feature>
<dbReference type="SUPFAM" id="SSF57184">
    <property type="entry name" value="Growth factor receptor domain"/>
    <property type="match status" value="1"/>
</dbReference>
<feature type="transmembrane region" description="Helical" evidence="2">
    <location>
        <begin position="280"/>
        <end position="303"/>
    </location>
</feature>
<feature type="transmembrane region" description="Helical" evidence="2">
    <location>
        <begin position="182"/>
        <end position="204"/>
    </location>
</feature>
<feature type="transmembrane region" description="Helical" evidence="2">
    <location>
        <begin position="248"/>
        <end position="268"/>
    </location>
</feature>
<gene>
    <name evidence="3" type="ORF">PBAH0796_LOCUS29248</name>
</gene>
<feature type="transmembrane region" description="Helical" evidence="2">
    <location>
        <begin position="469"/>
        <end position="494"/>
    </location>
</feature>
<name>A0A7S0B8G9_9DINO</name>
<evidence type="ECO:0000256" key="1">
    <source>
        <dbReference type="SAM" id="MobiDB-lite"/>
    </source>
</evidence>
<feature type="compositionally biased region" description="Basic and acidic residues" evidence="1">
    <location>
        <begin position="703"/>
        <end position="712"/>
    </location>
</feature>
<sequence>MYADKMGLERCLPCPEPFLTKAQGSTSKSLCGCPPGTFLGADNTCEECALGLFCPGFGQALEAAPGYMLLGPDDSRRLAEGSDDAPVGRLAGPPPDVYRCLPAEVCPGGPPGVCTGGRVGRGCSGCPDGQAMDGGECEPCENAGGGWMLALWWFLVIGCSLCLFIVGSIYSHSRASASELALSGAASSLVMILQVLGLISLLTIPWPTALRTFVHNLEIFLFDASAHFGFECVASSPMQKFAVNASTLPVALMTIGMSFVFGRFFFVAREVAAIKNVAGMLLYLGFLPLITSALVPMMCYKHPAGTRSLIKFPAILCGSDIHHAMLAIAVPLLACALAFLAYLIALAWWAPAKSACSDESARAAFLRSTKFIFERCRPDQWFWGCFVLPRSLLMSMVPVLAPDDSRVQVVLFASLLAVYMVLQVRVWPWRVPVMNVLDLVVAMLLVLAIVTAGVAFVPLASTSSSSSGFASLLILFLMAPLFLTGCVFLGAGIVTFHRRFMARGAEDGTVVGCDGRRSSWISASSVFPQTLQSQGLAEELAAQSAALQDMSAEEVRSLVWSLEVYDSYAVAAALSALAAAGLNPKHRRQSWHSEGSQTRKGRLPSRILLHTPFTGKDTLDVKEDRRPEDRGAGGRGPHGDVQHPFGVPCGDAEELSLDALPGGPSEDSSRDGAREVSADLTGILPTTSTPSIVPAGLFAKGARPKEENTDLI</sequence>
<feature type="compositionally biased region" description="Basic and acidic residues" evidence="1">
    <location>
        <begin position="667"/>
        <end position="677"/>
    </location>
</feature>
<feature type="compositionally biased region" description="Basic and acidic residues" evidence="1">
    <location>
        <begin position="617"/>
        <end position="641"/>
    </location>
</feature>
<dbReference type="InterPro" id="IPR009030">
    <property type="entry name" value="Growth_fac_rcpt_cys_sf"/>
</dbReference>
<feature type="transmembrane region" description="Helical" evidence="2">
    <location>
        <begin position="147"/>
        <end position="170"/>
    </location>
</feature>
<evidence type="ECO:0000313" key="3">
    <source>
        <dbReference type="EMBL" id="CAD8385560.1"/>
    </source>
</evidence>
<dbReference type="PANTHER" id="PTHR11319">
    <property type="entry name" value="G PROTEIN-COUPLED RECEPTOR-RELATED"/>
    <property type="match status" value="1"/>
</dbReference>
<dbReference type="PANTHER" id="PTHR11319:SF35">
    <property type="entry name" value="OUTER MEMBRANE PROTEIN PMPC-RELATED"/>
    <property type="match status" value="1"/>
</dbReference>
<organism evidence="3">
    <name type="scientific">Pyrodinium bahamense</name>
    <dbReference type="NCBI Taxonomy" id="73915"/>
    <lineage>
        <taxon>Eukaryota</taxon>
        <taxon>Sar</taxon>
        <taxon>Alveolata</taxon>
        <taxon>Dinophyceae</taxon>
        <taxon>Gonyaulacales</taxon>
        <taxon>Pyrocystaceae</taxon>
        <taxon>Pyrodinium</taxon>
    </lineage>
</organism>
<proteinExistence type="predicted"/>
<protein>
    <recommendedName>
        <fullName evidence="4">Tyrosine-protein kinase ephrin type A/B receptor-like domain-containing protein</fullName>
    </recommendedName>
</protein>